<keyword evidence="3 4" id="KW-0408">Iron</keyword>
<evidence type="ECO:0000313" key="8">
    <source>
        <dbReference type="Proteomes" id="UP000731907"/>
    </source>
</evidence>
<name>A0ABS6J0E7_9RHOB</name>
<dbReference type="NCBIfam" id="TIGR03606">
    <property type="entry name" value="non_repeat_PQQ"/>
    <property type="match status" value="1"/>
</dbReference>
<dbReference type="InterPro" id="IPR019893">
    <property type="entry name" value="SndH-like"/>
</dbReference>
<evidence type="ECO:0000256" key="4">
    <source>
        <dbReference type="PROSITE-ProRule" id="PRU00433"/>
    </source>
</evidence>
<gene>
    <name evidence="7" type="ORF">GU927_004125</name>
</gene>
<dbReference type="InterPro" id="IPR012938">
    <property type="entry name" value="Glc/Sorbosone_DH"/>
</dbReference>
<dbReference type="InterPro" id="IPR011042">
    <property type="entry name" value="6-blade_b-propeller_TolB-like"/>
</dbReference>
<dbReference type="EMBL" id="JAAATX020000002">
    <property type="protein sequence ID" value="MBU9697030.1"/>
    <property type="molecule type" value="Genomic_DNA"/>
</dbReference>
<accession>A0ABS6J0E7</accession>
<keyword evidence="1 4" id="KW-0349">Heme</keyword>
<reference evidence="7 8" key="1">
    <citation type="submission" date="2021-06" db="EMBL/GenBank/DDBJ databases">
        <title>Rhodobacteraceae bacterium strain HSP-20.</title>
        <authorList>
            <person name="Chen W.-M."/>
        </authorList>
    </citation>
    <scope>NUCLEOTIDE SEQUENCE [LARGE SCALE GENOMIC DNA]</scope>
    <source>
        <strain evidence="7 8">HSP-20</strain>
    </source>
</reference>
<evidence type="ECO:0000256" key="1">
    <source>
        <dbReference type="ARBA" id="ARBA00022617"/>
    </source>
</evidence>
<comment type="caution">
    <text evidence="7">The sequence shown here is derived from an EMBL/GenBank/DDBJ whole genome shotgun (WGS) entry which is preliminary data.</text>
</comment>
<dbReference type="Gene3D" id="1.10.760.10">
    <property type="entry name" value="Cytochrome c-like domain"/>
    <property type="match status" value="1"/>
</dbReference>
<protein>
    <submittedName>
        <fullName evidence="7">PQQ-dependent sugar dehydrogenase</fullName>
    </submittedName>
</protein>
<feature type="signal peptide" evidence="5">
    <location>
        <begin position="1"/>
        <end position="44"/>
    </location>
</feature>
<dbReference type="Pfam" id="PF07995">
    <property type="entry name" value="GSDH"/>
    <property type="match status" value="1"/>
</dbReference>
<dbReference type="RefSeq" id="WP_161761085.1">
    <property type="nucleotide sequence ID" value="NZ_JAAATX020000002.1"/>
</dbReference>
<proteinExistence type="predicted"/>
<feature type="domain" description="Cytochrome c" evidence="6">
    <location>
        <begin position="548"/>
        <end position="627"/>
    </location>
</feature>
<dbReference type="Pfam" id="PF13442">
    <property type="entry name" value="Cytochrome_CBB3"/>
    <property type="match status" value="1"/>
</dbReference>
<dbReference type="SUPFAM" id="SSF50952">
    <property type="entry name" value="Soluble quinoprotein glucose dehydrogenase"/>
    <property type="match status" value="1"/>
</dbReference>
<evidence type="ECO:0000256" key="3">
    <source>
        <dbReference type="ARBA" id="ARBA00023004"/>
    </source>
</evidence>
<dbReference type="InterPro" id="IPR036909">
    <property type="entry name" value="Cyt_c-like_dom_sf"/>
</dbReference>
<keyword evidence="2 4" id="KW-0479">Metal-binding</keyword>
<evidence type="ECO:0000259" key="6">
    <source>
        <dbReference type="PROSITE" id="PS51007"/>
    </source>
</evidence>
<dbReference type="InterPro" id="IPR009056">
    <property type="entry name" value="Cyt_c-like_dom"/>
</dbReference>
<evidence type="ECO:0000256" key="2">
    <source>
        <dbReference type="ARBA" id="ARBA00022723"/>
    </source>
</evidence>
<dbReference type="Proteomes" id="UP000731907">
    <property type="component" value="Unassembled WGS sequence"/>
</dbReference>
<keyword evidence="5" id="KW-0732">Signal</keyword>
<dbReference type="Gene3D" id="2.120.10.30">
    <property type="entry name" value="TolB, C-terminal domain"/>
    <property type="match status" value="1"/>
</dbReference>
<dbReference type="PROSITE" id="PS51257">
    <property type="entry name" value="PROKAR_LIPOPROTEIN"/>
    <property type="match status" value="1"/>
</dbReference>
<feature type="chain" id="PRO_5047330574" evidence="5">
    <location>
        <begin position="45"/>
        <end position="656"/>
    </location>
</feature>
<organism evidence="7 8">
    <name type="scientific">Paragemmobacter amnigenus</name>
    <dbReference type="NCBI Taxonomy" id="2852097"/>
    <lineage>
        <taxon>Bacteria</taxon>
        <taxon>Pseudomonadati</taxon>
        <taxon>Pseudomonadota</taxon>
        <taxon>Alphaproteobacteria</taxon>
        <taxon>Rhodobacterales</taxon>
        <taxon>Paracoccaceae</taxon>
        <taxon>Paragemmobacter</taxon>
    </lineage>
</organism>
<dbReference type="SUPFAM" id="SSF46626">
    <property type="entry name" value="Cytochrome c"/>
    <property type="match status" value="1"/>
</dbReference>
<evidence type="ECO:0000313" key="7">
    <source>
        <dbReference type="EMBL" id="MBU9697030.1"/>
    </source>
</evidence>
<keyword evidence="8" id="KW-1185">Reference proteome</keyword>
<dbReference type="InterPro" id="IPR011041">
    <property type="entry name" value="Quinoprot_gluc/sorb_DH_b-prop"/>
</dbReference>
<evidence type="ECO:0000256" key="5">
    <source>
        <dbReference type="SAM" id="SignalP"/>
    </source>
</evidence>
<dbReference type="PANTHER" id="PTHR19328">
    <property type="entry name" value="HEDGEHOG-INTERACTING PROTEIN"/>
    <property type="match status" value="1"/>
</dbReference>
<dbReference type="PANTHER" id="PTHR19328:SF13">
    <property type="entry name" value="HIPL1 PROTEIN"/>
    <property type="match status" value="1"/>
</dbReference>
<sequence>MPHRRPAPAAVITTATARTPLAPAATAIFLGCGLALALSAAAWAQDTPDSVQPGTEGFDLRVVAEGLEGPWELALGPDGQLWVTERTGKRITRIDPATGAATTLATLPQVEAPGGQDGLLGLALDPALGQGAGRDHVYVAYTYIDETLPADPTVQDRASPYLHLYTKITRLTLAPDGATLTDPQDILTGLPASNDHNSGRLKFGPDGMLYLTVGDQGNNQLGNWCIPIEAQRLPTQAEIDDATYLAYVGKSLRIAPDGTIPVDNPELAGVKSHVFTYGHRNMQGLAFGPDGTLYASEQGPKTDDEINILRAGGNYGWPHVSGFADNNAYVYARWAESEETPCADLEFSDLEIPSGVPFDRETDWKGADAMTPPLATMFTVPSDWTFADPACKGIDFICWPTVAASSIEHYPATGGIPGWGNSLLVTTLKRGSLYRIGLEADGQATIPPFERYFQSENRFRDTALAPDGRTIYVATDPGGLAEALNGGTTTDMQNPGAILAFTWRAGGARPDDGQMVTGSTTAPDSPAPLEQSEEIATGQFLPATFTEDQVNAGKASYNTACAACHGNTLRNGTMGPPLAGENFEAKWKTRTVADLYADSHDRMPPSRPASLPDATYAAITAYILRVNGTEPGEQPLLTDPDALANQYVIPPEKQDQ</sequence>
<dbReference type="PROSITE" id="PS51007">
    <property type="entry name" value="CYTC"/>
    <property type="match status" value="1"/>
</dbReference>